<gene>
    <name evidence="1" type="ORF">SNE35_08110</name>
</gene>
<evidence type="ECO:0008006" key="3">
    <source>
        <dbReference type="Google" id="ProtNLM"/>
    </source>
</evidence>
<dbReference type="InterPro" id="IPR009097">
    <property type="entry name" value="Cyclic_Pdiesterase"/>
</dbReference>
<name>A0ABU5DDV6_9BURK</name>
<dbReference type="EMBL" id="JAXCLA010000002">
    <property type="protein sequence ID" value="MDY0744467.1"/>
    <property type="molecule type" value="Genomic_DNA"/>
</dbReference>
<dbReference type="Proteomes" id="UP001285263">
    <property type="component" value="Unassembled WGS sequence"/>
</dbReference>
<dbReference type="Gene3D" id="3.90.1140.10">
    <property type="entry name" value="Cyclic phosphodiesterase"/>
    <property type="match status" value="1"/>
</dbReference>
<reference evidence="1 2" key="1">
    <citation type="submission" date="2023-11" db="EMBL/GenBank/DDBJ databases">
        <title>Paucibacter sp. nov., isolated from fresh soil in Korea.</title>
        <authorList>
            <person name="Le N.T.T."/>
        </authorList>
    </citation>
    <scope>NUCLEOTIDE SEQUENCE [LARGE SCALE GENOMIC DNA]</scope>
    <source>
        <strain evidence="1 2">R3-3</strain>
    </source>
</reference>
<accession>A0ABU5DDV6</accession>
<protein>
    <recommendedName>
        <fullName evidence="3">2'-5' RNA ligase</fullName>
    </recommendedName>
</protein>
<keyword evidence="2" id="KW-1185">Reference proteome</keyword>
<sequence length="212" mass="23946">MQQEQQLLEGFEADQTPCRVDNLHRPDVRLRGFGFFLALTPATDAEKQFLFEHSRELHERFGISPERIQPASRIHATILDLGRELEDDDLPAQITIDGAIAALAHVRLPAVPIRFTHVRGFAGNALTLRSEPADHQPFLHLRSIVTKLLKERAGLQPRSNGQPHISLHYDLPQSIGEHSIEPIDWKAKRLALILSHVGHGHHQILATWDLTK</sequence>
<dbReference type="SUPFAM" id="SSF55144">
    <property type="entry name" value="LigT-like"/>
    <property type="match status" value="1"/>
</dbReference>
<evidence type="ECO:0000313" key="1">
    <source>
        <dbReference type="EMBL" id="MDY0744467.1"/>
    </source>
</evidence>
<proteinExistence type="predicted"/>
<organism evidence="1 2">
    <name type="scientific">Roseateles agri</name>
    <dbReference type="NCBI Taxonomy" id="3098619"/>
    <lineage>
        <taxon>Bacteria</taxon>
        <taxon>Pseudomonadati</taxon>
        <taxon>Pseudomonadota</taxon>
        <taxon>Betaproteobacteria</taxon>
        <taxon>Burkholderiales</taxon>
        <taxon>Sphaerotilaceae</taxon>
        <taxon>Roseateles</taxon>
    </lineage>
</organism>
<dbReference type="RefSeq" id="WP_320422351.1">
    <property type="nucleotide sequence ID" value="NZ_JAXCLA010000002.1"/>
</dbReference>
<evidence type="ECO:0000313" key="2">
    <source>
        <dbReference type="Proteomes" id="UP001285263"/>
    </source>
</evidence>
<comment type="caution">
    <text evidence="1">The sequence shown here is derived from an EMBL/GenBank/DDBJ whole genome shotgun (WGS) entry which is preliminary data.</text>
</comment>